<dbReference type="InterPro" id="IPR000157">
    <property type="entry name" value="TIR_dom"/>
</dbReference>
<dbReference type="SMART" id="SM00369">
    <property type="entry name" value="LRR_TYP"/>
    <property type="match status" value="9"/>
</dbReference>
<sequence length="1323" mass="150989">MKRKRDSRDKVTTSACGDDGDLQLGAEFEVFLNFRGPDTRLNFTDCLYHSLVGAGIRVFRDNEEIRKGEKIGGELLRAIESSKIYVPIFSRNYASSAWCLRELTHMVECSSKASDKLILPIFYDVNPDDVKLKTRLYLDDLEKHEKKFMRDEVLGWKGALTEVARVKGWGMKDKGHGEIINTIVDEILTKLMKRRSNLPDHLVGIDDHVKAIMDMLNEGSHDVRYLVIHGMGGIGKTTLASAVFNKISNQFQGCSFLSDIRESMQHGRIVELQKQLLSEILQGKSLDIHNSVDVGIKIIRERFNDKKVLLVLDDVDKWDQLSKLAGKSNWFGPGSKIIITTRDINFLPIKEEDKESSFQAHSQEFKIYEMTEMDPFHALRLFSKHAFRMDWPPHDYDDISHEIIRKTGGLPLALEVIGSSLYCKSKKFWKDTLKKLDFVPKQEVFNKLKISYDMLEHHQREIFLDIACFFIGRGRINPYYMWKASKYFPKSELFVLTQMSLIKIDENDILRMHDQLRDFGREIVQREDNNFPGKRSRLWEPKIAFDMFRMKEGTDKVIALRLTRLSEEHRFVSEEFSKMPNLRYLELEGGNLVGDFNNLLSKLTWLSWSCCPLELNATNLCLEKLAVLKVSGTNITEDWAGWAPCLVSKNLKVIEINSCTSLKSTPDFSKCLNLKRLAISLCSNLLVVDDSLSKLEHLKHLKIISLKTLKWDGCNLFPLSFVFDGLKSLSKLEINGTQLQKLHHSIGEMMRMEYLSLDNCSLLRTLPDSIGDLTLLRRMSLSKTPIKKLPNSIGGLESLLELYLSDTKIRKIPASIESLKKLRKISLSGTPIEKLPNSIGGLESLLELCIYDTKIRELPASIGNLKKLRNMSIYRTPLKSLPNQTGGLESLLELYIDDTKIRELPASIGNLKKLRKMSIQWTPLKKLPNQIGGLESLLELNLRETCITKLPVSIKNLKWLEILCLDYSAIRKLPNAAWMLENLKALHASFCKNLKGEIPREIGGLSFFMTLELSGSKITRLPTTMNKLSNLQRLHLDWCDELEQLPKLPVNLKELKFSSHLLWTTLDLSYLGNLVGLHIRGSTPRLSEYGQRAPNIEWIERLSHLERLTLVARDATFPLINLATVFRLQILEMTCVDPRSVVGLPPSLRGLTLHDVKSPMGRSLFLNLTNLSSLCLSNCQVREVNLDDLLGQQPEKLHRLDLKDSAMLERLLISRLRGLQELSVTGCPGLMETQGLEKSKSLKKLSIHGCSSLEWLPDSSKFKKLQRLYCPHCPPEQMPDLDIAESCPLVIGGRRIAYSFSSFYKVQLCHKHLRDDSSLMSEP</sequence>
<dbReference type="Gene3D" id="3.80.10.10">
    <property type="entry name" value="Ribonuclease Inhibitor"/>
    <property type="match status" value="4"/>
</dbReference>
<dbReference type="EMBL" id="JBJKBG010000005">
    <property type="protein sequence ID" value="KAL3739427.1"/>
    <property type="molecule type" value="Genomic_DNA"/>
</dbReference>
<keyword evidence="3" id="KW-0611">Plant defense</keyword>
<name>A0ABD3KJA1_EUCGL</name>
<evidence type="ECO:0000313" key="6">
    <source>
        <dbReference type="EMBL" id="KAL3739427.1"/>
    </source>
</evidence>
<proteinExistence type="predicted"/>
<dbReference type="InterPro" id="IPR036390">
    <property type="entry name" value="WH_DNA-bd_sf"/>
</dbReference>
<dbReference type="InterPro" id="IPR003591">
    <property type="entry name" value="Leu-rich_rpt_typical-subtyp"/>
</dbReference>
<comment type="caution">
    <text evidence="6">The sequence shown here is derived from an EMBL/GenBank/DDBJ whole genome shotgun (WGS) entry which is preliminary data.</text>
</comment>
<dbReference type="Gene3D" id="3.40.50.300">
    <property type="entry name" value="P-loop containing nucleotide triphosphate hydrolases"/>
    <property type="match status" value="1"/>
</dbReference>
<dbReference type="SMART" id="SM00255">
    <property type="entry name" value="TIR"/>
    <property type="match status" value="1"/>
</dbReference>
<dbReference type="InterPro" id="IPR044974">
    <property type="entry name" value="Disease_R_plants"/>
</dbReference>
<accession>A0ABD3KJA1</accession>
<dbReference type="Proteomes" id="UP001634007">
    <property type="component" value="Unassembled WGS sequence"/>
</dbReference>
<evidence type="ECO:0000256" key="3">
    <source>
        <dbReference type="ARBA" id="ARBA00022821"/>
    </source>
</evidence>
<dbReference type="InterPro" id="IPR002182">
    <property type="entry name" value="NB-ARC"/>
</dbReference>
<dbReference type="Pfam" id="PF00931">
    <property type="entry name" value="NB-ARC"/>
    <property type="match status" value="1"/>
</dbReference>
<dbReference type="InterPro" id="IPR027417">
    <property type="entry name" value="P-loop_NTPase"/>
</dbReference>
<keyword evidence="2" id="KW-0677">Repeat</keyword>
<dbReference type="SUPFAM" id="SSF46785">
    <property type="entry name" value="Winged helix' DNA-binding domain"/>
    <property type="match status" value="1"/>
</dbReference>
<dbReference type="Pfam" id="PF23282">
    <property type="entry name" value="WHD_ROQ1"/>
    <property type="match status" value="1"/>
</dbReference>
<dbReference type="PROSITE" id="PS50104">
    <property type="entry name" value="TIR"/>
    <property type="match status" value="1"/>
</dbReference>
<dbReference type="SUPFAM" id="SSF52200">
    <property type="entry name" value="Toll/Interleukin receptor TIR domain"/>
    <property type="match status" value="1"/>
</dbReference>
<dbReference type="SUPFAM" id="SSF52047">
    <property type="entry name" value="RNI-like"/>
    <property type="match status" value="1"/>
</dbReference>
<dbReference type="PRINTS" id="PR00364">
    <property type="entry name" value="DISEASERSIST"/>
</dbReference>
<evidence type="ECO:0000313" key="7">
    <source>
        <dbReference type="Proteomes" id="UP001634007"/>
    </source>
</evidence>
<dbReference type="InterPro" id="IPR032675">
    <property type="entry name" value="LRR_dom_sf"/>
</dbReference>
<dbReference type="Gene3D" id="1.10.8.430">
    <property type="entry name" value="Helical domain of apoptotic protease-activating factors"/>
    <property type="match status" value="1"/>
</dbReference>
<dbReference type="InterPro" id="IPR055414">
    <property type="entry name" value="LRR_R13L4/SHOC2-like"/>
</dbReference>
<keyword evidence="1" id="KW-0433">Leucine-rich repeat</keyword>
<dbReference type="SUPFAM" id="SSF52058">
    <property type="entry name" value="L domain-like"/>
    <property type="match status" value="2"/>
</dbReference>
<dbReference type="Gene3D" id="3.40.50.10140">
    <property type="entry name" value="Toll/interleukin-1 receptor homology (TIR) domain"/>
    <property type="match status" value="1"/>
</dbReference>
<feature type="domain" description="TIR" evidence="5">
    <location>
        <begin position="26"/>
        <end position="191"/>
    </location>
</feature>
<reference evidence="6 7" key="1">
    <citation type="submission" date="2024-11" db="EMBL/GenBank/DDBJ databases">
        <title>Chromosome-level genome assembly of Eucalyptus globulus Labill. provides insights into its genome evolution.</title>
        <authorList>
            <person name="Li X."/>
        </authorList>
    </citation>
    <scope>NUCLEOTIDE SEQUENCE [LARGE SCALE GENOMIC DNA]</scope>
    <source>
        <strain evidence="6">CL2024</strain>
        <tissue evidence="6">Fresh tender leaves</tissue>
    </source>
</reference>
<dbReference type="SUPFAM" id="SSF52540">
    <property type="entry name" value="P-loop containing nucleoside triphosphate hydrolases"/>
    <property type="match status" value="1"/>
</dbReference>
<dbReference type="InterPro" id="IPR058192">
    <property type="entry name" value="WHD_ROQ1-like"/>
</dbReference>
<dbReference type="InterPro" id="IPR035897">
    <property type="entry name" value="Toll_tir_struct_dom_sf"/>
</dbReference>
<evidence type="ECO:0000256" key="4">
    <source>
        <dbReference type="ARBA" id="ARBA00023027"/>
    </source>
</evidence>
<dbReference type="GO" id="GO:0006952">
    <property type="term" value="P:defense response"/>
    <property type="evidence" value="ECO:0007669"/>
    <property type="project" value="UniProtKB-KW"/>
</dbReference>
<gene>
    <name evidence="6" type="ORF">ACJRO7_020792</name>
</gene>
<organism evidence="6 7">
    <name type="scientific">Eucalyptus globulus</name>
    <name type="common">Tasmanian blue gum</name>
    <dbReference type="NCBI Taxonomy" id="34317"/>
    <lineage>
        <taxon>Eukaryota</taxon>
        <taxon>Viridiplantae</taxon>
        <taxon>Streptophyta</taxon>
        <taxon>Embryophyta</taxon>
        <taxon>Tracheophyta</taxon>
        <taxon>Spermatophyta</taxon>
        <taxon>Magnoliopsida</taxon>
        <taxon>eudicotyledons</taxon>
        <taxon>Gunneridae</taxon>
        <taxon>Pentapetalae</taxon>
        <taxon>rosids</taxon>
        <taxon>malvids</taxon>
        <taxon>Myrtales</taxon>
        <taxon>Myrtaceae</taxon>
        <taxon>Myrtoideae</taxon>
        <taxon>Eucalypteae</taxon>
        <taxon>Eucalyptus</taxon>
    </lineage>
</organism>
<dbReference type="Pfam" id="PF01582">
    <property type="entry name" value="TIR"/>
    <property type="match status" value="1"/>
</dbReference>
<evidence type="ECO:0000256" key="1">
    <source>
        <dbReference type="ARBA" id="ARBA00022614"/>
    </source>
</evidence>
<keyword evidence="4" id="KW-0520">NAD</keyword>
<dbReference type="GO" id="GO:0051707">
    <property type="term" value="P:response to other organism"/>
    <property type="evidence" value="ECO:0007669"/>
    <property type="project" value="UniProtKB-ARBA"/>
</dbReference>
<dbReference type="Pfam" id="PF23598">
    <property type="entry name" value="LRR_14"/>
    <property type="match status" value="1"/>
</dbReference>
<keyword evidence="7" id="KW-1185">Reference proteome</keyword>
<dbReference type="FunFam" id="3.40.50.10140:FF:000007">
    <property type="entry name" value="Disease resistance protein (TIR-NBS-LRR class)"/>
    <property type="match status" value="1"/>
</dbReference>
<dbReference type="InterPro" id="IPR042197">
    <property type="entry name" value="Apaf_helical"/>
</dbReference>
<evidence type="ECO:0000256" key="2">
    <source>
        <dbReference type="ARBA" id="ARBA00022737"/>
    </source>
</evidence>
<protein>
    <recommendedName>
        <fullName evidence="5">TIR domain-containing protein</fullName>
    </recommendedName>
</protein>
<dbReference type="PANTHER" id="PTHR11017:SF570">
    <property type="entry name" value="DISEASE RESISTANCE PROTEIN (TIR-NBS CLASS)-RELATED"/>
    <property type="match status" value="1"/>
</dbReference>
<evidence type="ECO:0000259" key="5">
    <source>
        <dbReference type="PROSITE" id="PS50104"/>
    </source>
</evidence>
<dbReference type="PANTHER" id="PTHR11017">
    <property type="entry name" value="LEUCINE-RICH REPEAT-CONTAINING PROTEIN"/>
    <property type="match status" value="1"/>
</dbReference>